<dbReference type="Proteomes" id="UP001209076">
    <property type="component" value="Unassembled WGS sequence"/>
</dbReference>
<accession>A0ABT2PWA8</accession>
<proteinExistence type="predicted"/>
<name>A0ABT2PWA8_9MOLU</name>
<dbReference type="PROSITE" id="PS51257">
    <property type="entry name" value="PROKAR_LIPOPROTEIN"/>
    <property type="match status" value="1"/>
</dbReference>
<organism evidence="1 2">
    <name type="scientific">Paracholeplasma vituli</name>
    <dbReference type="NCBI Taxonomy" id="69473"/>
    <lineage>
        <taxon>Bacteria</taxon>
        <taxon>Bacillati</taxon>
        <taxon>Mycoplasmatota</taxon>
        <taxon>Mollicutes</taxon>
        <taxon>Acholeplasmatales</taxon>
        <taxon>Acholeplasmataceae</taxon>
        <taxon>Paracholeplasma</taxon>
    </lineage>
</organism>
<sequence length="197" mass="22589">MKRTIVVGIVLLLLVLLSACSDNAVYQKGFGYENHVTEPIAIAVKSDKKVHAIDDFSLDFYFGAYYEIGAYSNEDYRIISFALYFSNNEFFTENQIGSNNGVLDYTNIADAHFIKEISIASFNTDDYRVNMNVSGKSFNHHETILIPDNTILNYEGFIFTVIDIVYDQTTEQYYFGQNGYQITIYYTHLDNDSIELE</sequence>
<evidence type="ECO:0000313" key="2">
    <source>
        <dbReference type="Proteomes" id="UP001209076"/>
    </source>
</evidence>
<comment type="caution">
    <text evidence="1">The sequence shown here is derived from an EMBL/GenBank/DDBJ whole genome shotgun (WGS) entry which is preliminary data.</text>
</comment>
<protein>
    <recommendedName>
        <fullName evidence="3">Lipoprotein</fullName>
    </recommendedName>
</protein>
<dbReference type="EMBL" id="JAOEGN010000010">
    <property type="protein sequence ID" value="MCU0105207.1"/>
    <property type="molecule type" value="Genomic_DNA"/>
</dbReference>
<dbReference type="RefSeq" id="WP_262096476.1">
    <property type="nucleotide sequence ID" value="NZ_JAOEGN010000010.1"/>
</dbReference>
<keyword evidence="2" id="KW-1185">Reference proteome</keyword>
<evidence type="ECO:0000313" key="1">
    <source>
        <dbReference type="EMBL" id="MCU0105207.1"/>
    </source>
</evidence>
<gene>
    <name evidence="1" type="ORF">N7603_06010</name>
</gene>
<reference evidence="2" key="1">
    <citation type="submission" date="2023-07" db="EMBL/GenBank/DDBJ databases">
        <title>Novel Mycoplasma species identified in domestic and wild animals.</title>
        <authorList>
            <person name="Volokhov D.V."/>
            <person name="Furtak V.A."/>
            <person name="Zagorodnyaya T.A."/>
        </authorList>
    </citation>
    <scope>NUCLEOTIDE SEQUENCE [LARGE SCALE GENOMIC DNA]</scope>
    <source>
        <strain evidence="2">92-19</strain>
    </source>
</reference>
<evidence type="ECO:0008006" key="3">
    <source>
        <dbReference type="Google" id="ProtNLM"/>
    </source>
</evidence>